<feature type="signal peptide" evidence="13">
    <location>
        <begin position="1"/>
        <end position="21"/>
    </location>
</feature>
<dbReference type="Gene3D" id="2.70.50.70">
    <property type="match status" value="1"/>
</dbReference>
<evidence type="ECO:0000256" key="4">
    <source>
        <dbReference type="ARBA" id="ARBA00023002"/>
    </source>
</evidence>
<accession>A0A4Y7TZC3</accession>
<keyword evidence="6" id="KW-0503">Monooxygenase</keyword>
<keyword evidence="5" id="KW-0186">Copper</keyword>
<comment type="cofactor">
    <cofactor evidence="1">
        <name>Cu(2+)</name>
        <dbReference type="ChEBI" id="CHEBI:29036"/>
    </cofactor>
</comment>
<evidence type="ECO:0000313" key="15">
    <source>
        <dbReference type="EMBL" id="TEB39530.1"/>
    </source>
</evidence>
<dbReference type="PANTHER" id="PTHR33353:SF6">
    <property type="entry name" value="ENDOGLUCANASE IV"/>
    <property type="match status" value="1"/>
</dbReference>
<dbReference type="PANTHER" id="PTHR33353">
    <property type="entry name" value="PUTATIVE (AFU_ORTHOLOGUE AFUA_1G12560)-RELATED"/>
    <property type="match status" value="1"/>
</dbReference>
<dbReference type="EC" id="1.14.99.56" evidence="12"/>
<keyword evidence="8" id="KW-0119">Carbohydrate metabolism</keyword>
<evidence type="ECO:0000256" key="2">
    <source>
        <dbReference type="ARBA" id="ARBA00022723"/>
    </source>
</evidence>
<keyword evidence="13" id="KW-0732">Signal</keyword>
<comment type="similarity">
    <text evidence="10">Belongs to the polysaccharide monooxygenase AA9 family.</text>
</comment>
<evidence type="ECO:0000256" key="13">
    <source>
        <dbReference type="SAM" id="SignalP"/>
    </source>
</evidence>
<comment type="caution">
    <text evidence="15">The sequence shown here is derived from an EMBL/GenBank/DDBJ whole genome shotgun (WGS) entry which is preliminary data.</text>
</comment>
<evidence type="ECO:0000256" key="9">
    <source>
        <dbReference type="ARBA" id="ARBA00023326"/>
    </source>
</evidence>
<evidence type="ECO:0000256" key="12">
    <source>
        <dbReference type="ARBA" id="ARBA00047174"/>
    </source>
</evidence>
<dbReference type="Pfam" id="PF03443">
    <property type="entry name" value="AA9"/>
    <property type="match status" value="1"/>
</dbReference>
<keyword evidence="9" id="KW-0624">Polysaccharide degradation</keyword>
<sequence length="257" mass="27703">MPSLLSSASLAILSLVAYVAAHGYVQELTLGANLYTGYLPYYDPYHVPTPQRIVRRIPSNGPVEDLTSIDLQCHGWSEGGIVGSKPAPLVGTIAAGQTIHFNWTTWPDSHKGPLLTYMARVPAGTDITKWEPGTKAVWFKIDHVGKDQNGKWTAVDALTGPNTVYSVRIPPKLKPGQYLVRHEILALHGAFNYPGVQAYPSCTQIEVTGSGNALPVEGLVAFPGAYTPETPGIVYDIYTHPTNAYPIPGPKAWTGGN</sequence>
<organism evidence="15 16">
    <name type="scientific">Coprinellus micaceus</name>
    <name type="common">Glistening ink-cap mushroom</name>
    <name type="synonym">Coprinus micaceus</name>
    <dbReference type="NCBI Taxonomy" id="71717"/>
    <lineage>
        <taxon>Eukaryota</taxon>
        <taxon>Fungi</taxon>
        <taxon>Dikarya</taxon>
        <taxon>Basidiomycota</taxon>
        <taxon>Agaricomycotina</taxon>
        <taxon>Agaricomycetes</taxon>
        <taxon>Agaricomycetidae</taxon>
        <taxon>Agaricales</taxon>
        <taxon>Agaricineae</taxon>
        <taxon>Psathyrellaceae</taxon>
        <taxon>Coprinellus</taxon>
    </lineage>
</organism>
<comment type="catalytic activity">
    <reaction evidence="11">
        <text>[(1-&gt;4)-beta-D-glucosyl]n+m + reduced acceptor + O2 = 4-dehydro-beta-D-glucosyl-[(1-&gt;4)-beta-D-glucosyl]n-1 + [(1-&gt;4)-beta-D-glucosyl]m + acceptor + H2O.</text>
        <dbReference type="EC" id="1.14.99.56"/>
    </reaction>
</comment>
<keyword evidence="3" id="KW-0136">Cellulose degradation</keyword>
<name>A0A4Y7TZC3_COPMI</name>
<dbReference type="GO" id="GO:0030245">
    <property type="term" value="P:cellulose catabolic process"/>
    <property type="evidence" value="ECO:0007669"/>
    <property type="project" value="UniProtKB-KW"/>
</dbReference>
<protein>
    <recommendedName>
        <fullName evidence="12">lytic cellulose monooxygenase (C4-dehydrogenating)</fullName>
        <ecNumber evidence="12">1.14.99.56</ecNumber>
    </recommendedName>
</protein>
<dbReference type="STRING" id="71717.A0A4Y7TZC3"/>
<evidence type="ECO:0000256" key="3">
    <source>
        <dbReference type="ARBA" id="ARBA00023001"/>
    </source>
</evidence>
<dbReference type="GO" id="GO:0004497">
    <property type="term" value="F:monooxygenase activity"/>
    <property type="evidence" value="ECO:0007669"/>
    <property type="project" value="UniProtKB-KW"/>
</dbReference>
<evidence type="ECO:0000259" key="14">
    <source>
        <dbReference type="Pfam" id="PF03443"/>
    </source>
</evidence>
<keyword evidence="15" id="KW-0378">Hydrolase</keyword>
<keyword evidence="16" id="KW-1185">Reference proteome</keyword>
<dbReference type="EMBL" id="QPFP01000001">
    <property type="protein sequence ID" value="TEB39530.1"/>
    <property type="molecule type" value="Genomic_DNA"/>
</dbReference>
<dbReference type="AlphaFoldDB" id="A0A4Y7TZC3"/>
<evidence type="ECO:0000256" key="1">
    <source>
        <dbReference type="ARBA" id="ARBA00001973"/>
    </source>
</evidence>
<evidence type="ECO:0000256" key="11">
    <source>
        <dbReference type="ARBA" id="ARBA00045077"/>
    </source>
</evidence>
<evidence type="ECO:0000256" key="8">
    <source>
        <dbReference type="ARBA" id="ARBA00023277"/>
    </source>
</evidence>
<evidence type="ECO:0000256" key="6">
    <source>
        <dbReference type="ARBA" id="ARBA00023033"/>
    </source>
</evidence>
<evidence type="ECO:0000256" key="5">
    <source>
        <dbReference type="ARBA" id="ARBA00023008"/>
    </source>
</evidence>
<dbReference type="Proteomes" id="UP000298030">
    <property type="component" value="Unassembled WGS sequence"/>
</dbReference>
<evidence type="ECO:0000313" key="16">
    <source>
        <dbReference type="Proteomes" id="UP000298030"/>
    </source>
</evidence>
<reference evidence="15 16" key="1">
    <citation type="journal article" date="2019" name="Nat. Ecol. Evol.">
        <title>Megaphylogeny resolves global patterns of mushroom evolution.</title>
        <authorList>
            <person name="Varga T."/>
            <person name="Krizsan K."/>
            <person name="Foldi C."/>
            <person name="Dima B."/>
            <person name="Sanchez-Garcia M."/>
            <person name="Sanchez-Ramirez S."/>
            <person name="Szollosi G.J."/>
            <person name="Szarkandi J.G."/>
            <person name="Papp V."/>
            <person name="Albert L."/>
            <person name="Andreopoulos W."/>
            <person name="Angelini C."/>
            <person name="Antonin V."/>
            <person name="Barry K.W."/>
            <person name="Bougher N.L."/>
            <person name="Buchanan P."/>
            <person name="Buyck B."/>
            <person name="Bense V."/>
            <person name="Catcheside P."/>
            <person name="Chovatia M."/>
            <person name="Cooper J."/>
            <person name="Damon W."/>
            <person name="Desjardin D."/>
            <person name="Finy P."/>
            <person name="Geml J."/>
            <person name="Haridas S."/>
            <person name="Hughes K."/>
            <person name="Justo A."/>
            <person name="Karasinski D."/>
            <person name="Kautmanova I."/>
            <person name="Kiss B."/>
            <person name="Kocsube S."/>
            <person name="Kotiranta H."/>
            <person name="LaButti K.M."/>
            <person name="Lechner B.E."/>
            <person name="Liimatainen K."/>
            <person name="Lipzen A."/>
            <person name="Lukacs Z."/>
            <person name="Mihaltcheva S."/>
            <person name="Morgado L.N."/>
            <person name="Niskanen T."/>
            <person name="Noordeloos M.E."/>
            <person name="Ohm R.A."/>
            <person name="Ortiz-Santana B."/>
            <person name="Ovrebo C."/>
            <person name="Racz N."/>
            <person name="Riley R."/>
            <person name="Savchenko A."/>
            <person name="Shiryaev A."/>
            <person name="Soop K."/>
            <person name="Spirin V."/>
            <person name="Szebenyi C."/>
            <person name="Tomsovsky M."/>
            <person name="Tulloss R.E."/>
            <person name="Uehling J."/>
            <person name="Grigoriev I.V."/>
            <person name="Vagvolgyi C."/>
            <person name="Papp T."/>
            <person name="Martin F.M."/>
            <person name="Miettinen O."/>
            <person name="Hibbett D.S."/>
            <person name="Nagy L.G."/>
        </authorList>
    </citation>
    <scope>NUCLEOTIDE SEQUENCE [LARGE SCALE GENOMIC DNA]</scope>
    <source>
        <strain evidence="15 16">FP101781</strain>
    </source>
</reference>
<proteinExistence type="inferred from homology"/>
<dbReference type="InterPro" id="IPR005103">
    <property type="entry name" value="AA9_LPMO"/>
</dbReference>
<keyword evidence="4" id="KW-0560">Oxidoreductase</keyword>
<keyword evidence="2" id="KW-0479">Metal-binding</keyword>
<keyword evidence="7" id="KW-1015">Disulfide bond</keyword>
<dbReference type="CDD" id="cd21175">
    <property type="entry name" value="LPMO_AA9"/>
    <property type="match status" value="1"/>
</dbReference>
<dbReference type="GO" id="GO:0016787">
    <property type="term" value="F:hydrolase activity"/>
    <property type="evidence" value="ECO:0007669"/>
    <property type="project" value="UniProtKB-KW"/>
</dbReference>
<evidence type="ECO:0000256" key="10">
    <source>
        <dbReference type="ARBA" id="ARBA00044502"/>
    </source>
</evidence>
<dbReference type="GO" id="GO:0046872">
    <property type="term" value="F:metal ion binding"/>
    <property type="evidence" value="ECO:0007669"/>
    <property type="project" value="UniProtKB-KW"/>
</dbReference>
<evidence type="ECO:0000256" key="7">
    <source>
        <dbReference type="ARBA" id="ARBA00023157"/>
    </source>
</evidence>
<feature type="domain" description="Auxiliary Activity family 9 catalytic" evidence="14">
    <location>
        <begin position="22"/>
        <end position="242"/>
    </location>
</feature>
<feature type="chain" id="PRO_5021391591" description="lytic cellulose monooxygenase (C4-dehydrogenating)" evidence="13">
    <location>
        <begin position="22"/>
        <end position="257"/>
    </location>
</feature>
<dbReference type="InterPro" id="IPR049892">
    <property type="entry name" value="AA9"/>
</dbReference>
<dbReference type="OrthoDB" id="4849160at2759"/>
<gene>
    <name evidence="15" type="ORF">FA13DRAFT_7628</name>
</gene>